<dbReference type="AlphaFoldDB" id="W3XMY8"/>
<proteinExistence type="predicted"/>
<dbReference type="KEGG" id="pfy:PFICI_01241"/>
<dbReference type="InterPro" id="IPR056009">
    <property type="entry name" value="DUF7587"/>
</dbReference>
<feature type="compositionally biased region" description="Basic residues" evidence="1">
    <location>
        <begin position="37"/>
        <end position="58"/>
    </location>
</feature>
<protein>
    <recommendedName>
        <fullName evidence="2">DUF7587 domain-containing protein</fullName>
    </recommendedName>
</protein>
<dbReference type="Proteomes" id="UP000030651">
    <property type="component" value="Unassembled WGS sequence"/>
</dbReference>
<evidence type="ECO:0000313" key="4">
    <source>
        <dbReference type="Proteomes" id="UP000030651"/>
    </source>
</evidence>
<reference evidence="4" key="1">
    <citation type="journal article" date="2015" name="BMC Genomics">
        <title>Genomic and transcriptomic analysis of the endophytic fungus Pestalotiopsis fici reveals its lifestyle and high potential for synthesis of natural products.</title>
        <authorList>
            <person name="Wang X."/>
            <person name="Zhang X."/>
            <person name="Liu L."/>
            <person name="Xiang M."/>
            <person name="Wang W."/>
            <person name="Sun X."/>
            <person name="Che Y."/>
            <person name="Guo L."/>
            <person name="Liu G."/>
            <person name="Guo L."/>
            <person name="Wang C."/>
            <person name="Yin W.B."/>
            <person name="Stadler M."/>
            <person name="Zhang X."/>
            <person name="Liu X."/>
        </authorList>
    </citation>
    <scope>NUCLEOTIDE SEQUENCE [LARGE SCALE GENOMIC DNA]</scope>
    <source>
        <strain evidence="4">W106-1 / CGMCC3.15140</strain>
    </source>
</reference>
<organism evidence="3 4">
    <name type="scientific">Pestalotiopsis fici (strain W106-1 / CGMCC3.15140)</name>
    <dbReference type="NCBI Taxonomy" id="1229662"/>
    <lineage>
        <taxon>Eukaryota</taxon>
        <taxon>Fungi</taxon>
        <taxon>Dikarya</taxon>
        <taxon>Ascomycota</taxon>
        <taxon>Pezizomycotina</taxon>
        <taxon>Sordariomycetes</taxon>
        <taxon>Xylariomycetidae</taxon>
        <taxon>Amphisphaeriales</taxon>
        <taxon>Sporocadaceae</taxon>
        <taxon>Pestalotiopsis</taxon>
    </lineage>
</organism>
<dbReference type="EMBL" id="KI912109">
    <property type="protein sequence ID" value="ETS87413.1"/>
    <property type="molecule type" value="Genomic_DNA"/>
</dbReference>
<feature type="domain" description="DUF7587" evidence="2">
    <location>
        <begin position="105"/>
        <end position="234"/>
    </location>
</feature>
<sequence length="437" mass="47901">MCQSWSYCNPKKSRKAPSLYEFQAGLDTVSETVPLAKSHKNYGTKSGKSLKKAEHNKKSHNESTKSLQPSTKKIKTHDPKGPEPLLLNPTLKDAKAYLDARRSTLPRFFFRGFHAGSGGGIPGLNNKKGITPHGFLRGQTPTTMYAIKNVHHMIHYHLSGVVGNSHFSSWSADLHTALGYSGAHGGKRYGRHIAVLDTRLLEPHVEVYHTEDLRDAGLSNQAYSYEWLIYGPITGVAYRCASVDAMENIGLPIIYTITARPAKLMTTEAAVVTAKKVGELFRHDQDKSPDVILAVAAAVLGLHFRRLGQRGLEPGVIDSAARLWAHELRTLKKPKLPTIGTGILANPLTPTRNLPGLELMVDLLIALEQRAIQAGAQSTPVVIDLTNEVDDDEYINFLMHGAVGNEAKSDSGYIDLTKEEDDGVHKVTKKFHGLRGG</sequence>
<dbReference type="eggNOG" id="ENOG502ST6I">
    <property type="taxonomic scope" value="Eukaryota"/>
</dbReference>
<dbReference type="Pfam" id="PF24494">
    <property type="entry name" value="DUF7587"/>
    <property type="match status" value="1"/>
</dbReference>
<gene>
    <name evidence="3" type="ORF">PFICI_01241</name>
</gene>
<dbReference type="HOGENOM" id="CLU_627143_0_0_1"/>
<dbReference type="InParanoid" id="W3XMY8"/>
<keyword evidence="4" id="KW-1185">Reference proteome</keyword>
<dbReference type="GeneID" id="19266254"/>
<evidence type="ECO:0000256" key="1">
    <source>
        <dbReference type="SAM" id="MobiDB-lite"/>
    </source>
</evidence>
<evidence type="ECO:0000259" key="2">
    <source>
        <dbReference type="Pfam" id="PF24494"/>
    </source>
</evidence>
<accession>W3XMY8</accession>
<name>W3XMY8_PESFW</name>
<evidence type="ECO:0000313" key="3">
    <source>
        <dbReference type="EMBL" id="ETS87413.1"/>
    </source>
</evidence>
<dbReference type="OrthoDB" id="5295996at2759"/>
<feature type="region of interest" description="Disordered" evidence="1">
    <location>
        <begin position="37"/>
        <end position="85"/>
    </location>
</feature>
<dbReference type="RefSeq" id="XP_007828013.1">
    <property type="nucleotide sequence ID" value="XM_007829822.1"/>
</dbReference>